<accession>B6QN05</accession>
<dbReference type="PANTHER" id="PTHR43791:SF38">
    <property type="entry name" value="MAJOR FACILITATOR SUPERFAMILY (MFS) PROFILE DOMAIN-CONTAINING PROTEIN"/>
    <property type="match status" value="1"/>
</dbReference>
<keyword evidence="3 7" id="KW-0812">Transmembrane</keyword>
<dbReference type="Pfam" id="PF07690">
    <property type="entry name" value="MFS_1"/>
    <property type="match status" value="1"/>
</dbReference>
<dbReference type="OrthoDB" id="2985014at2759"/>
<dbReference type="Proteomes" id="UP000001294">
    <property type="component" value="Unassembled WGS sequence"/>
</dbReference>
<dbReference type="Gene3D" id="1.20.1250.20">
    <property type="entry name" value="MFS general substrate transporter like domains"/>
    <property type="match status" value="2"/>
</dbReference>
<organism evidence="9 10">
    <name type="scientific">Talaromyces marneffei (strain ATCC 18224 / CBS 334.59 / QM 7333)</name>
    <name type="common">Penicillium marneffei</name>
    <dbReference type="NCBI Taxonomy" id="441960"/>
    <lineage>
        <taxon>Eukaryota</taxon>
        <taxon>Fungi</taxon>
        <taxon>Dikarya</taxon>
        <taxon>Ascomycota</taxon>
        <taxon>Pezizomycotina</taxon>
        <taxon>Eurotiomycetes</taxon>
        <taxon>Eurotiomycetidae</taxon>
        <taxon>Eurotiales</taxon>
        <taxon>Trichocomaceae</taxon>
        <taxon>Talaromyces</taxon>
        <taxon>Talaromyces sect. Talaromyces</taxon>
    </lineage>
</organism>
<dbReference type="FunFam" id="1.20.1250.20:FF:000013">
    <property type="entry name" value="MFS general substrate transporter"/>
    <property type="match status" value="1"/>
</dbReference>
<feature type="transmembrane region" description="Helical" evidence="7">
    <location>
        <begin position="418"/>
        <end position="439"/>
    </location>
</feature>
<comment type="subcellular location">
    <subcellularLocation>
        <location evidence="1">Membrane</location>
        <topology evidence="1">Multi-pass membrane protein</topology>
    </subcellularLocation>
</comment>
<dbReference type="PhylomeDB" id="B6QN05"/>
<evidence type="ECO:0000259" key="8">
    <source>
        <dbReference type="PROSITE" id="PS50850"/>
    </source>
</evidence>
<feature type="transmembrane region" description="Helical" evidence="7">
    <location>
        <begin position="189"/>
        <end position="211"/>
    </location>
</feature>
<name>B6QN05_TALMQ</name>
<dbReference type="InterPro" id="IPR020846">
    <property type="entry name" value="MFS_dom"/>
</dbReference>
<protein>
    <recommendedName>
        <fullName evidence="8">Major facilitator superfamily (MFS) profile domain-containing protein</fullName>
    </recommendedName>
</protein>
<dbReference type="GO" id="GO:0022857">
    <property type="term" value="F:transmembrane transporter activity"/>
    <property type="evidence" value="ECO:0007669"/>
    <property type="project" value="InterPro"/>
</dbReference>
<dbReference type="SUPFAM" id="SSF103473">
    <property type="entry name" value="MFS general substrate transporter"/>
    <property type="match status" value="1"/>
</dbReference>
<proteinExistence type="predicted"/>
<dbReference type="GO" id="GO:0016020">
    <property type="term" value="C:membrane"/>
    <property type="evidence" value="ECO:0007669"/>
    <property type="project" value="UniProtKB-SubCell"/>
</dbReference>
<dbReference type="PROSITE" id="PS50850">
    <property type="entry name" value="MFS"/>
    <property type="match status" value="1"/>
</dbReference>
<feature type="transmembrane region" description="Helical" evidence="7">
    <location>
        <begin position="223"/>
        <end position="243"/>
    </location>
</feature>
<dbReference type="HOGENOM" id="CLU_001265_0_6_1"/>
<keyword evidence="10" id="KW-1185">Reference proteome</keyword>
<feature type="region of interest" description="Disordered" evidence="6">
    <location>
        <begin position="1"/>
        <end position="33"/>
    </location>
</feature>
<keyword evidence="5 7" id="KW-0472">Membrane</keyword>
<evidence type="ECO:0000256" key="6">
    <source>
        <dbReference type="SAM" id="MobiDB-lite"/>
    </source>
</evidence>
<dbReference type="EMBL" id="DS995903">
    <property type="protein sequence ID" value="EEA21345.1"/>
    <property type="molecule type" value="Genomic_DNA"/>
</dbReference>
<feature type="transmembrane region" description="Helical" evidence="7">
    <location>
        <begin position="98"/>
        <end position="120"/>
    </location>
</feature>
<feature type="domain" description="Major facilitator superfamily (MFS) profile" evidence="8">
    <location>
        <begin position="61"/>
        <end position="477"/>
    </location>
</feature>
<evidence type="ECO:0000256" key="3">
    <source>
        <dbReference type="ARBA" id="ARBA00022692"/>
    </source>
</evidence>
<reference evidence="10" key="1">
    <citation type="journal article" date="2015" name="Genome Announc.">
        <title>Genome sequence of the AIDS-associated pathogen Penicillium marneffei (ATCC18224) and its near taxonomic relative Talaromyces stipitatus (ATCC10500).</title>
        <authorList>
            <person name="Nierman W.C."/>
            <person name="Fedorova-Abrams N.D."/>
            <person name="Andrianopoulos A."/>
        </authorList>
    </citation>
    <scope>NUCLEOTIDE SEQUENCE [LARGE SCALE GENOMIC DNA]</scope>
    <source>
        <strain evidence="10">ATCC 18224 / CBS 334.59 / QM 7333</strain>
    </source>
</reference>
<evidence type="ECO:0000313" key="9">
    <source>
        <dbReference type="EMBL" id="EEA21345.1"/>
    </source>
</evidence>
<feature type="transmembrane region" description="Helical" evidence="7">
    <location>
        <begin position="296"/>
        <end position="315"/>
    </location>
</feature>
<evidence type="ECO:0000256" key="5">
    <source>
        <dbReference type="ARBA" id="ARBA00023136"/>
    </source>
</evidence>
<evidence type="ECO:0000256" key="2">
    <source>
        <dbReference type="ARBA" id="ARBA00022448"/>
    </source>
</evidence>
<feature type="transmembrane region" description="Helical" evidence="7">
    <location>
        <begin position="327"/>
        <end position="347"/>
    </location>
</feature>
<dbReference type="InterPro" id="IPR036259">
    <property type="entry name" value="MFS_trans_sf"/>
</dbReference>
<evidence type="ECO:0000256" key="4">
    <source>
        <dbReference type="ARBA" id="ARBA00022989"/>
    </source>
</evidence>
<dbReference type="PANTHER" id="PTHR43791">
    <property type="entry name" value="PERMEASE-RELATED"/>
    <property type="match status" value="1"/>
</dbReference>
<dbReference type="AlphaFoldDB" id="B6QN05"/>
<dbReference type="InterPro" id="IPR011701">
    <property type="entry name" value="MFS"/>
</dbReference>
<keyword evidence="2" id="KW-0813">Transport</keyword>
<sequence length="494" mass="54586">MDVTKRDSFERQASADTKAGSSPTTSSTEPDLSETFEDEVSRYVPDTELEKRLVWKLDLVLLPALWLMCVFAYLDRNNIGNAKPAGMQDALDLTNSRYAMLITIFFIAYVIVEVPSNLILMRVRPSWYLPGLMIAWGIVVAGMSQVKTYEGILVIRFFLGFIEAGFMPGVAFLMSCWYKKHEIGKRFSIFFTALCAAGAISGLLSGAIIAGLDGAHGMAGWRWLFLLEGILTIGVAIVCIFILPNYPSTSRHFTPEERHLAAIRILHDRKVHESQQTLKMNPLQALVAASIDPKTYFFIMLYLLDNGVATISYFIPTVLSSMGYTGILAQWMTVPIWVVATLFLVGVSLSSDRTQDRAWHITFGMAVAAVSGIIIVTVKHAATRYAFICFYMAGVYCAFPLIMIWTSEAIAFPDEKRAVAIALVNGIGDLAVLYGSRMWPSTDAPDYKPGFTAMIAMCGACAVISAVMPVIFRYLPKATTKAERATEVIQGREV</sequence>
<feature type="transmembrane region" description="Helical" evidence="7">
    <location>
        <begin position="127"/>
        <end position="146"/>
    </location>
</feature>
<evidence type="ECO:0000313" key="10">
    <source>
        <dbReference type="Proteomes" id="UP000001294"/>
    </source>
</evidence>
<feature type="compositionally biased region" description="Basic and acidic residues" evidence="6">
    <location>
        <begin position="1"/>
        <end position="10"/>
    </location>
</feature>
<feature type="compositionally biased region" description="Polar residues" evidence="6">
    <location>
        <begin position="19"/>
        <end position="30"/>
    </location>
</feature>
<evidence type="ECO:0000256" key="1">
    <source>
        <dbReference type="ARBA" id="ARBA00004141"/>
    </source>
</evidence>
<feature type="transmembrane region" description="Helical" evidence="7">
    <location>
        <begin position="359"/>
        <end position="378"/>
    </location>
</feature>
<feature type="transmembrane region" description="Helical" evidence="7">
    <location>
        <begin position="53"/>
        <end position="74"/>
    </location>
</feature>
<feature type="transmembrane region" description="Helical" evidence="7">
    <location>
        <begin position="152"/>
        <end position="177"/>
    </location>
</feature>
<gene>
    <name evidence="9" type="ORF">PMAA_051560</name>
</gene>
<feature type="transmembrane region" description="Helical" evidence="7">
    <location>
        <begin position="451"/>
        <end position="475"/>
    </location>
</feature>
<evidence type="ECO:0000256" key="7">
    <source>
        <dbReference type="SAM" id="Phobius"/>
    </source>
</evidence>
<dbReference type="FunFam" id="1.20.1250.20:FF:000057">
    <property type="entry name" value="MFS general substrate transporter"/>
    <property type="match status" value="1"/>
</dbReference>
<dbReference type="VEuPathDB" id="FungiDB:PMAA_051560"/>
<keyword evidence="4 7" id="KW-1133">Transmembrane helix</keyword>
<feature type="transmembrane region" description="Helical" evidence="7">
    <location>
        <begin position="384"/>
        <end position="406"/>
    </location>
</feature>